<dbReference type="Proteomes" id="UP001470230">
    <property type="component" value="Unassembled WGS sequence"/>
</dbReference>
<reference evidence="10 11" key="1">
    <citation type="submission" date="2024-04" db="EMBL/GenBank/DDBJ databases">
        <title>Tritrichomonas musculus Genome.</title>
        <authorList>
            <person name="Alves-Ferreira E."/>
            <person name="Grigg M."/>
            <person name="Lorenzi H."/>
            <person name="Galac M."/>
        </authorList>
    </citation>
    <scope>NUCLEOTIDE SEQUENCE [LARGE SCALE GENOMIC DNA]</scope>
    <source>
        <strain evidence="10 11">EAF2021</strain>
    </source>
</reference>
<dbReference type="InterPro" id="IPR045666">
    <property type="entry name" value="OpdA_N"/>
</dbReference>
<name>A0ABR2HH19_9EUKA</name>
<evidence type="ECO:0000313" key="10">
    <source>
        <dbReference type="EMBL" id="KAK8846360.1"/>
    </source>
</evidence>
<evidence type="ECO:0000259" key="9">
    <source>
        <dbReference type="Pfam" id="PF19310"/>
    </source>
</evidence>
<evidence type="ECO:0000259" key="8">
    <source>
        <dbReference type="Pfam" id="PF01432"/>
    </source>
</evidence>
<evidence type="ECO:0000313" key="11">
    <source>
        <dbReference type="Proteomes" id="UP001470230"/>
    </source>
</evidence>
<dbReference type="PANTHER" id="PTHR43660:SF1">
    <property type="entry name" value="DIPEPTIDYL CARBOXYPEPTIDASE"/>
    <property type="match status" value="1"/>
</dbReference>
<dbReference type="PANTHER" id="PTHR43660">
    <property type="entry name" value="DIPEPTIDYL CARBOXYPEPTIDASE"/>
    <property type="match status" value="1"/>
</dbReference>
<keyword evidence="6 7" id="KW-0482">Metalloprotease</keyword>
<proteinExistence type="inferred from homology"/>
<organism evidence="10 11">
    <name type="scientific">Tritrichomonas musculus</name>
    <dbReference type="NCBI Taxonomy" id="1915356"/>
    <lineage>
        <taxon>Eukaryota</taxon>
        <taxon>Metamonada</taxon>
        <taxon>Parabasalia</taxon>
        <taxon>Tritrichomonadida</taxon>
        <taxon>Tritrichomonadidae</taxon>
        <taxon>Tritrichomonas</taxon>
    </lineage>
</organism>
<feature type="domain" description="Oligopeptidase A N-terminal" evidence="9">
    <location>
        <begin position="33"/>
        <end position="101"/>
    </location>
</feature>
<dbReference type="Gene3D" id="1.10.1370.10">
    <property type="entry name" value="Neurolysin, domain 3"/>
    <property type="match status" value="1"/>
</dbReference>
<keyword evidence="3 7" id="KW-0479">Metal-binding</keyword>
<dbReference type="Pfam" id="PF01432">
    <property type="entry name" value="Peptidase_M3"/>
    <property type="match status" value="1"/>
</dbReference>
<dbReference type="Pfam" id="PF19310">
    <property type="entry name" value="TOP_N"/>
    <property type="match status" value="1"/>
</dbReference>
<feature type="domain" description="Peptidase M3A/M3B catalytic" evidence="8">
    <location>
        <begin position="161"/>
        <end position="222"/>
    </location>
</feature>
<keyword evidence="2 7" id="KW-0645">Protease</keyword>
<protein>
    <submittedName>
        <fullName evidence="10">Metalloendopeptidase</fullName>
    </submittedName>
</protein>
<evidence type="ECO:0000256" key="4">
    <source>
        <dbReference type="ARBA" id="ARBA00022801"/>
    </source>
</evidence>
<comment type="caution">
    <text evidence="10">The sequence shown here is derived from an EMBL/GenBank/DDBJ whole genome shotgun (WGS) entry which is preliminary data.</text>
</comment>
<keyword evidence="5 7" id="KW-0862">Zinc</keyword>
<dbReference type="SUPFAM" id="SSF55486">
    <property type="entry name" value="Metalloproteases ('zincins'), catalytic domain"/>
    <property type="match status" value="1"/>
</dbReference>
<keyword evidence="4 7" id="KW-0378">Hydrolase</keyword>
<sequence length="233" mass="26842">MKLSQERIDSISNLSEDQINYDSVFTAFDNCDSYLDHLISVHDNEQLRSVYKEFNHKITEFYTKIFLNSKLWSAIKNATEKIDLSTLTAEQKRFIEETLNDKFNSNCLDSTNAFELYIKDEKELDGLPESSLNQASEAAEKKGHKGEYLFTIHVPSYFPVIKYAKSDAFRKKMWEVFGTIGHTGEFENGPILLEIFRLRDKKARILGFSSFVDLILAQRMALKGGIALHFVDN</sequence>
<comment type="cofactor">
    <cofactor evidence="7">
        <name>Zn(2+)</name>
        <dbReference type="ChEBI" id="CHEBI:29105"/>
    </cofactor>
    <text evidence="7">Binds 1 zinc ion.</text>
</comment>
<evidence type="ECO:0000256" key="5">
    <source>
        <dbReference type="ARBA" id="ARBA00022833"/>
    </source>
</evidence>
<accession>A0ABR2HH19</accession>
<evidence type="ECO:0000256" key="2">
    <source>
        <dbReference type="ARBA" id="ARBA00022670"/>
    </source>
</evidence>
<evidence type="ECO:0000256" key="1">
    <source>
        <dbReference type="ARBA" id="ARBA00006040"/>
    </source>
</evidence>
<keyword evidence="11" id="KW-1185">Reference proteome</keyword>
<dbReference type="InterPro" id="IPR024077">
    <property type="entry name" value="Neurolysin/TOP_dom2"/>
</dbReference>
<dbReference type="EMBL" id="JAPFFF010000029">
    <property type="protein sequence ID" value="KAK8846360.1"/>
    <property type="molecule type" value="Genomic_DNA"/>
</dbReference>
<evidence type="ECO:0000256" key="7">
    <source>
        <dbReference type="RuleBase" id="RU003435"/>
    </source>
</evidence>
<gene>
    <name evidence="10" type="ORF">M9Y10_020372</name>
</gene>
<evidence type="ECO:0000256" key="3">
    <source>
        <dbReference type="ARBA" id="ARBA00022723"/>
    </source>
</evidence>
<dbReference type="InterPro" id="IPR045090">
    <property type="entry name" value="Pept_M3A_M3B"/>
</dbReference>
<dbReference type="InterPro" id="IPR001567">
    <property type="entry name" value="Pept_M3A_M3B_dom"/>
</dbReference>
<evidence type="ECO:0000256" key="6">
    <source>
        <dbReference type="ARBA" id="ARBA00023049"/>
    </source>
</evidence>
<comment type="similarity">
    <text evidence="1 7">Belongs to the peptidase M3 family.</text>
</comment>